<dbReference type="Proteomes" id="UP000326837">
    <property type="component" value="Chromosome"/>
</dbReference>
<accession>A0A5K7XGA4</accession>
<evidence type="ECO:0000313" key="2">
    <source>
        <dbReference type="Proteomes" id="UP000326837"/>
    </source>
</evidence>
<sequence length="50" mass="5336">MRGDWNVAPIATSADSVDTAYSIASELSRIFAIVYPQQAPRPLRAVAAMG</sequence>
<proteinExistence type="predicted"/>
<keyword evidence="2" id="KW-1185">Reference proteome</keyword>
<dbReference type="EMBL" id="AP021861">
    <property type="protein sequence ID" value="BBO35904.1"/>
    <property type="molecule type" value="Genomic_DNA"/>
</dbReference>
<dbReference type="KEGG" id="lpav:PLANPX_5516"/>
<protein>
    <submittedName>
        <fullName evidence="1">Uncharacterized protein</fullName>
    </submittedName>
</protein>
<organism evidence="1 2">
    <name type="scientific">Lacipirellula parvula</name>
    <dbReference type="NCBI Taxonomy" id="2650471"/>
    <lineage>
        <taxon>Bacteria</taxon>
        <taxon>Pseudomonadati</taxon>
        <taxon>Planctomycetota</taxon>
        <taxon>Planctomycetia</taxon>
        <taxon>Pirellulales</taxon>
        <taxon>Lacipirellulaceae</taxon>
        <taxon>Lacipirellula</taxon>
    </lineage>
</organism>
<gene>
    <name evidence="1" type="ORF">PLANPX_5516</name>
</gene>
<reference evidence="2" key="1">
    <citation type="submission" date="2019-10" db="EMBL/GenBank/DDBJ databases">
        <title>Lacipirellula parvula gen. nov., sp. nov., representing a lineage of planctomycetes widespread in freshwater anoxic habitats, and description of the family Lacipirellulaceae.</title>
        <authorList>
            <person name="Dedysh S.N."/>
            <person name="Kulichevskaya I.S."/>
            <person name="Beletsky A.V."/>
            <person name="Rakitin A.L."/>
            <person name="Mardanov A.V."/>
            <person name="Ivanova A.A."/>
            <person name="Saltykova V.X."/>
            <person name="Rijpstra W.I.C."/>
            <person name="Sinninghe Damste J.S."/>
            <person name="Ravin N.V."/>
        </authorList>
    </citation>
    <scope>NUCLEOTIDE SEQUENCE [LARGE SCALE GENOMIC DNA]</scope>
    <source>
        <strain evidence="2">PX69</strain>
    </source>
</reference>
<dbReference type="AlphaFoldDB" id="A0A5K7XGA4"/>
<name>A0A5K7XGA4_9BACT</name>
<evidence type="ECO:0000313" key="1">
    <source>
        <dbReference type="EMBL" id="BBO35904.1"/>
    </source>
</evidence>